<feature type="region of interest" description="Disordered" evidence="1">
    <location>
        <begin position="338"/>
        <end position="391"/>
    </location>
</feature>
<feature type="compositionally biased region" description="Polar residues" evidence="1">
    <location>
        <begin position="1"/>
        <end position="12"/>
    </location>
</feature>
<feature type="compositionally biased region" description="Polar residues" evidence="1">
    <location>
        <begin position="245"/>
        <end position="265"/>
    </location>
</feature>
<feature type="compositionally biased region" description="Gly residues" evidence="1">
    <location>
        <begin position="229"/>
        <end position="240"/>
    </location>
</feature>
<dbReference type="Proteomes" id="UP001500689">
    <property type="component" value="Unassembled WGS sequence"/>
</dbReference>
<accession>A0ABP6VML7</accession>
<proteinExistence type="predicted"/>
<dbReference type="SUPFAM" id="SSF140459">
    <property type="entry name" value="PE/PPE dimer-like"/>
    <property type="match status" value="1"/>
</dbReference>
<dbReference type="InterPro" id="IPR038332">
    <property type="entry name" value="PPE_sf"/>
</dbReference>
<dbReference type="EMBL" id="BAAAZN010000003">
    <property type="protein sequence ID" value="GAA3536766.1"/>
    <property type="molecule type" value="Genomic_DNA"/>
</dbReference>
<name>A0ABP6VML7_9PSEU</name>
<reference evidence="3" key="1">
    <citation type="journal article" date="2019" name="Int. J. Syst. Evol. Microbiol.">
        <title>The Global Catalogue of Microorganisms (GCM) 10K type strain sequencing project: providing services to taxonomists for standard genome sequencing and annotation.</title>
        <authorList>
            <consortium name="The Broad Institute Genomics Platform"/>
            <consortium name="The Broad Institute Genome Sequencing Center for Infectious Disease"/>
            <person name="Wu L."/>
            <person name="Ma J."/>
        </authorList>
    </citation>
    <scope>NUCLEOTIDE SEQUENCE [LARGE SCALE GENOMIC DNA]</scope>
    <source>
        <strain evidence="3">JCM 16898</strain>
    </source>
</reference>
<keyword evidence="3" id="KW-1185">Reference proteome</keyword>
<feature type="region of interest" description="Disordered" evidence="1">
    <location>
        <begin position="138"/>
        <end position="292"/>
    </location>
</feature>
<dbReference type="RefSeq" id="WP_344857915.1">
    <property type="nucleotide sequence ID" value="NZ_BAAAZN010000003.1"/>
</dbReference>
<evidence type="ECO:0000313" key="2">
    <source>
        <dbReference type="EMBL" id="GAA3536766.1"/>
    </source>
</evidence>
<evidence type="ECO:0000313" key="3">
    <source>
        <dbReference type="Proteomes" id="UP001500689"/>
    </source>
</evidence>
<evidence type="ECO:0000256" key="1">
    <source>
        <dbReference type="SAM" id="MobiDB-lite"/>
    </source>
</evidence>
<sequence>MTTQIPQHQQVPQHELAPSDADYLGHDHQQLKAFVETNLDVEQVSSVSQAYTELQKAFEDFATQLGDAVRKAKGAWDGEAAVGAQAYFSNLGEWAEVNAQNAKLAAQTIEEQATAAQTAKNTMPDAVPFDWSDEFDKWTQAGPLDLGDSVGSTLQKQDQSQTAHEQAAETMSNYDASLHQAASKQPTFAEPPKFGPAAAGPNTPVLPSGDQHQDNSGSGAPPATAVGGHEVGGGGAGGAGAPNVSAPNQYTGAVQTPLPDSSTTAAGYAPQAANPGGNQGSSSSGMGMGAMPMGGMGMGGGGGFGGDEEYQSKIGRGSGFGPGQDAVAPGAAEAAAGGGMGGAPARPGMGSFGARPSYDDDPHSGFQLEMDEPEEDSVFGGGSAAPPVIGE</sequence>
<evidence type="ECO:0008006" key="4">
    <source>
        <dbReference type="Google" id="ProtNLM"/>
    </source>
</evidence>
<organism evidence="2 3">
    <name type="scientific">Amycolatopsis ultiminotia</name>
    <dbReference type="NCBI Taxonomy" id="543629"/>
    <lineage>
        <taxon>Bacteria</taxon>
        <taxon>Bacillati</taxon>
        <taxon>Actinomycetota</taxon>
        <taxon>Actinomycetes</taxon>
        <taxon>Pseudonocardiales</taxon>
        <taxon>Pseudonocardiaceae</taxon>
        <taxon>Amycolatopsis</taxon>
    </lineage>
</organism>
<feature type="region of interest" description="Disordered" evidence="1">
    <location>
        <begin position="1"/>
        <end position="21"/>
    </location>
</feature>
<comment type="caution">
    <text evidence="2">The sequence shown here is derived from an EMBL/GenBank/DDBJ whole genome shotgun (WGS) entry which is preliminary data.</text>
</comment>
<protein>
    <recommendedName>
        <fullName evidence="4">PPE family protein</fullName>
    </recommendedName>
</protein>
<gene>
    <name evidence="2" type="ORF">GCM10022222_20620</name>
</gene>
<feature type="compositionally biased region" description="Polar residues" evidence="1">
    <location>
        <begin position="150"/>
        <end position="186"/>
    </location>
</feature>
<dbReference type="Gene3D" id="1.20.1260.20">
    <property type="entry name" value="PPE superfamily"/>
    <property type="match status" value="1"/>
</dbReference>